<organism evidence="1 2">
    <name type="scientific">Petrolisthes manimaculis</name>
    <dbReference type="NCBI Taxonomy" id="1843537"/>
    <lineage>
        <taxon>Eukaryota</taxon>
        <taxon>Metazoa</taxon>
        <taxon>Ecdysozoa</taxon>
        <taxon>Arthropoda</taxon>
        <taxon>Crustacea</taxon>
        <taxon>Multicrustacea</taxon>
        <taxon>Malacostraca</taxon>
        <taxon>Eumalacostraca</taxon>
        <taxon>Eucarida</taxon>
        <taxon>Decapoda</taxon>
        <taxon>Pleocyemata</taxon>
        <taxon>Anomura</taxon>
        <taxon>Galatheoidea</taxon>
        <taxon>Porcellanidae</taxon>
        <taxon>Petrolisthes</taxon>
    </lineage>
</organism>
<reference evidence="1" key="1">
    <citation type="submission" date="2023-11" db="EMBL/GenBank/DDBJ databases">
        <title>Genome assemblies of two species of porcelain crab, Petrolisthes cinctipes and Petrolisthes manimaculis (Anomura: Porcellanidae).</title>
        <authorList>
            <person name="Angst P."/>
        </authorList>
    </citation>
    <scope>NUCLEOTIDE SEQUENCE</scope>
    <source>
        <strain evidence="1">PB745_02</strain>
        <tissue evidence="1">Gill</tissue>
    </source>
</reference>
<proteinExistence type="predicted"/>
<accession>A0AAE1UEA7</accession>
<evidence type="ECO:0000313" key="2">
    <source>
        <dbReference type="Proteomes" id="UP001292094"/>
    </source>
</evidence>
<sequence length="67" mass="7595">MMATRPLCSSTLYKAGGLGSTTHSYKNCGVELYKQLNNVLIHCVQPYNNNNNNNKLLVVEWSYTRDL</sequence>
<dbReference type="EMBL" id="JAWZYT010001105">
    <property type="protein sequence ID" value="KAK4315574.1"/>
    <property type="molecule type" value="Genomic_DNA"/>
</dbReference>
<comment type="caution">
    <text evidence="1">The sequence shown here is derived from an EMBL/GenBank/DDBJ whole genome shotgun (WGS) entry which is preliminary data.</text>
</comment>
<name>A0AAE1UEA7_9EUCA</name>
<protein>
    <submittedName>
        <fullName evidence="1">Uncharacterized protein</fullName>
    </submittedName>
</protein>
<gene>
    <name evidence="1" type="ORF">Pmani_013203</name>
</gene>
<keyword evidence="2" id="KW-1185">Reference proteome</keyword>
<evidence type="ECO:0000313" key="1">
    <source>
        <dbReference type="EMBL" id="KAK4315574.1"/>
    </source>
</evidence>
<dbReference type="Proteomes" id="UP001292094">
    <property type="component" value="Unassembled WGS sequence"/>
</dbReference>
<dbReference type="AlphaFoldDB" id="A0AAE1UEA7"/>